<dbReference type="PANTHER" id="PTHR43783:SF1">
    <property type="entry name" value="UDP-N-ACETYLGLUCOSAMINE 1-CARBOXYVINYLTRANSFERASE"/>
    <property type="match status" value="1"/>
</dbReference>
<dbReference type="InterPro" id="IPR005750">
    <property type="entry name" value="UDP_GlcNAc_COvinyl_MurA"/>
</dbReference>
<evidence type="ECO:0000256" key="7">
    <source>
        <dbReference type="ARBA" id="ARBA00022984"/>
    </source>
</evidence>
<protein>
    <recommendedName>
        <fullName evidence="12">UDP-N-acetylglucosamine 1-carboxyvinyltransferase</fullName>
        <ecNumber evidence="12">2.5.1.7</ecNumber>
    </recommendedName>
    <alternativeName>
        <fullName evidence="12">Enoylpyruvate transferase</fullName>
    </alternativeName>
    <alternativeName>
        <fullName evidence="12">UDP-N-acetylglucosamine enolpyruvyl transferase</fullName>
        <shortName evidence="12">EPT</shortName>
    </alternativeName>
</protein>
<keyword evidence="6 12" id="KW-0133">Cell shape</keyword>
<dbReference type="GO" id="GO:0009252">
    <property type="term" value="P:peptidoglycan biosynthetic process"/>
    <property type="evidence" value="ECO:0007669"/>
    <property type="project" value="UniProtKB-UniRule"/>
</dbReference>
<keyword evidence="3 12" id="KW-0963">Cytoplasm</keyword>
<accession>A0A134A417</accession>
<dbReference type="AlphaFoldDB" id="A0A134A417"/>
<dbReference type="GO" id="GO:0005737">
    <property type="term" value="C:cytoplasm"/>
    <property type="evidence" value="ECO:0007669"/>
    <property type="project" value="UniProtKB-SubCell"/>
</dbReference>
<gene>
    <name evidence="12" type="primary">murA</name>
    <name evidence="14" type="ORF">HMPREF3186_00390</name>
</gene>
<evidence type="ECO:0000256" key="2">
    <source>
        <dbReference type="ARBA" id="ARBA00004752"/>
    </source>
</evidence>
<dbReference type="Pfam" id="PF00275">
    <property type="entry name" value="EPSP_synthase"/>
    <property type="match status" value="1"/>
</dbReference>
<evidence type="ECO:0000256" key="4">
    <source>
        <dbReference type="ARBA" id="ARBA00022618"/>
    </source>
</evidence>
<dbReference type="RefSeq" id="WP_060913677.1">
    <property type="nucleotide sequence ID" value="NZ_JAGZGJ010000029.1"/>
</dbReference>
<dbReference type="GO" id="GO:0051301">
    <property type="term" value="P:cell division"/>
    <property type="evidence" value="ECO:0007669"/>
    <property type="project" value="UniProtKB-KW"/>
</dbReference>
<evidence type="ECO:0000256" key="9">
    <source>
        <dbReference type="ARBA" id="ARBA00023316"/>
    </source>
</evidence>
<dbReference type="SUPFAM" id="SSF55205">
    <property type="entry name" value="EPT/RTPC-like"/>
    <property type="match status" value="1"/>
</dbReference>
<dbReference type="FunFam" id="3.65.10.10:FF:000001">
    <property type="entry name" value="UDP-N-acetylglucosamine 1-carboxyvinyltransferase"/>
    <property type="match status" value="1"/>
</dbReference>
<evidence type="ECO:0000256" key="6">
    <source>
        <dbReference type="ARBA" id="ARBA00022960"/>
    </source>
</evidence>
<evidence type="ECO:0000256" key="3">
    <source>
        <dbReference type="ARBA" id="ARBA00022490"/>
    </source>
</evidence>
<comment type="similarity">
    <text evidence="10 12">Belongs to the EPSP synthase family. MurA subfamily.</text>
</comment>
<dbReference type="GO" id="GO:0071555">
    <property type="term" value="P:cell wall organization"/>
    <property type="evidence" value="ECO:0007669"/>
    <property type="project" value="UniProtKB-KW"/>
</dbReference>
<dbReference type="STRING" id="1379.HMPREF3186_00390"/>
<reference evidence="15" key="1">
    <citation type="submission" date="2016-01" db="EMBL/GenBank/DDBJ databases">
        <authorList>
            <person name="Mitreva M."/>
            <person name="Pepin K.H."/>
            <person name="Mihindukulasuriya K.A."/>
            <person name="Fulton R."/>
            <person name="Fronick C."/>
            <person name="O'Laughlin M."/>
            <person name="Miner T."/>
            <person name="Herter B."/>
            <person name="Rosa B.A."/>
            <person name="Cordes M."/>
            <person name="Tomlinson C."/>
            <person name="Wollam A."/>
            <person name="Palsikar V.B."/>
            <person name="Mardis E.R."/>
            <person name="Wilson R.K."/>
        </authorList>
    </citation>
    <scope>NUCLEOTIDE SEQUENCE [LARGE SCALE GENOMIC DNA]</scope>
    <source>
        <strain evidence="15">DNF01167</strain>
    </source>
</reference>
<feature type="binding site" evidence="12">
    <location>
        <begin position="22"/>
        <end position="23"/>
    </location>
    <ligand>
        <name>phosphoenolpyruvate</name>
        <dbReference type="ChEBI" id="CHEBI:58702"/>
    </ligand>
</feature>
<keyword evidence="4 12" id="KW-0132">Cell division</keyword>
<sequence length="423" mass="45703">MEKIIVKGGTPLIGEVQVSGAKNAALPILAAGLLATEGTSKFYNVPKLSDIKTISLLFESLGVKVDYKPEENTLEMDARKPLLTEASFEFVSKMRASFLVLGPMLAREGSAKVAMPGGCSIGSRPIDQHLKGFEALGATIIQDAGFVEARAEKELEGTTIFFDFPSVGGTQNVIMASCLAKGKTTIVNAAQEPEIEDMINFLIKMGAKIEGKGTSVLVIEGVEKLVGTEYTVMPDRVEAATYMIAAAATKGDVLVKGAPYRDNVALVSKMREMGVNIEVVDETSMRVSNKLDSLRPVDVKTLPHPGFLTDMQSIMCVLTLLADGTSTITETVFENRFMHVEELRRMNAKIRIEGRSSLIEGLPHLEGTTVKATDLRSGAALVIAGLMATGTTKVTNIYHIDRGYVDIEEKMRKLGADIQRIDE</sequence>
<comment type="subcellular location">
    <subcellularLocation>
        <location evidence="1 12">Cytoplasm</location>
    </subcellularLocation>
</comment>
<evidence type="ECO:0000256" key="8">
    <source>
        <dbReference type="ARBA" id="ARBA00023306"/>
    </source>
</evidence>
<keyword evidence="12" id="KW-0670">Pyruvate</keyword>
<dbReference type="InterPro" id="IPR001986">
    <property type="entry name" value="Enolpyruvate_Tfrase_dom"/>
</dbReference>
<feature type="domain" description="Enolpyruvate transferase" evidence="13">
    <location>
        <begin position="6"/>
        <end position="411"/>
    </location>
</feature>
<keyword evidence="8 12" id="KW-0131">Cell cycle</keyword>
<dbReference type="GO" id="GO:0008360">
    <property type="term" value="P:regulation of cell shape"/>
    <property type="evidence" value="ECO:0007669"/>
    <property type="project" value="UniProtKB-KW"/>
</dbReference>
<keyword evidence="7 12" id="KW-0573">Peptidoglycan synthesis</keyword>
<dbReference type="GO" id="GO:0019277">
    <property type="term" value="P:UDP-N-acetylgalactosamine biosynthetic process"/>
    <property type="evidence" value="ECO:0007669"/>
    <property type="project" value="InterPro"/>
</dbReference>
<dbReference type="UniPathway" id="UPA00219"/>
<evidence type="ECO:0000313" key="14">
    <source>
        <dbReference type="EMBL" id="KXB62445.1"/>
    </source>
</evidence>
<evidence type="ECO:0000256" key="1">
    <source>
        <dbReference type="ARBA" id="ARBA00004496"/>
    </source>
</evidence>
<comment type="pathway">
    <text evidence="2 12">Cell wall biogenesis; peptidoglycan biosynthesis.</text>
</comment>
<dbReference type="HAMAP" id="MF_00111">
    <property type="entry name" value="MurA"/>
    <property type="match status" value="1"/>
</dbReference>
<feature type="active site" description="Proton donor" evidence="12">
    <location>
        <position position="119"/>
    </location>
</feature>
<dbReference type="NCBIfam" id="NF006873">
    <property type="entry name" value="PRK09369.1"/>
    <property type="match status" value="1"/>
</dbReference>
<keyword evidence="9 12" id="KW-0961">Cell wall biogenesis/degradation</keyword>
<dbReference type="InterPro" id="IPR013792">
    <property type="entry name" value="RNA3'P_cycl/enolpyr_Trfase_a/b"/>
</dbReference>
<dbReference type="OrthoDB" id="9803760at2"/>
<keyword evidence="5 12" id="KW-0808">Transferase</keyword>
<dbReference type="NCBIfam" id="TIGR01072">
    <property type="entry name" value="murA"/>
    <property type="match status" value="1"/>
</dbReference>
<dbReference type="GO" id="GO:0008760">
    <property type="term" value="F:UDP-N-acetylglucosamine 1-carboxyvinyltransferase activity"/>
    <property type="evidence" value="ECO:0007669"/>
    <property type="project" value="UniProtKB-UniRule"/>
</dbReference>
<dbReference type="Gene3D" id="3.65.10.10">
    <property type="entry name" value="Enolpyruvate transferase domain"/>
    <property type="match status" value="2"/>
</dbReference>
<dbReference type="CDD" id="cd01555">
    <property type="entry name" value="UdpNAET"/>
    <property type="match status" value="1"/>
</dbReference>
<evidence type="ECO:0000256" key="10">
    <source>
        <dbReference type="ARBA" id="ARBA00038367"/>
    </source>
</evidence>
<evidence type="ECO:0000256" key="5">
    <source>
        <dbReference type="ARBA" id="ARBA00022679"/>
    </source>
</evidence>
<dbReference type="EC" id="2.5.1.7" evidence="12"/>
<feature type="binding site" evidence="12">
    <location>
        <position position="95"/>
    </location>
    <ligand>
        <name>UDP-N-acetyl-alpha-D-glucosamine</name>
        <dbReference type="ChEBI" id="CHEBI:57705"/>
    </ligand>
</feature>
<dbReference type="InterPro" id="IPR050068">
    <property type="entry name" value="MurA_subfamily"/>
</dbReference>
<organism evidence="14 15">
    <name type="scientific">Gemella haemolysans</name>
    <dbReference type="NCBI Taxonomy" id="1379"/>
    <lineage>
        <taxon>Bacteria</taxon>
        <taxon>Bacillati</taxon>
        <taxon>Bacillota</taxon>
        <taxon>Bacilli</taxon>
        <taxon>Bacillales</taxon>
        <taxon>Gemellaceae</taxon>
        <taxon>Gemella</taxon>
    </lineage>
</organism>
<comment type="caution">
    <text evidence="12">Lacks conserved residue(s) required for the propagation of feature annotation.</text>
</comment>
<proteinExistence type="inferred from homology"/>
<feature type="binding site" evidence="12">
    <location>
        <begin position="124"/>
        <end position="128"/>
    </location>
    <ligand>
        <name>UDP-N-acetyl-alpha-D-glucosamine</name>
        <dbReference type="ChEBI" id="CHEBI:57705"/>
    </ligand>
</feature>
<feature type="binding site" evidence="12">
    <location>
        <position position="332"/>
    </location>
    <ligand>
        <name>UDP-N-acetyl-alpha-D-glucosamine</name>
        <dbReference type="ChEBI" id="CHEBI:57705"/>
    </ligand>
</feature>
<comment type="catalytic activity">
    <reaction evidence="11 12">
        <text>phosphoenolpyruvate + UDP-N-acetyl-alpha-D-glucosamine = UDP-N-acetyl-3-O-(1-carboxyvinyl)-alpha-D-glucosamine + phosphate</text>
        <dbReference type="Rhea" id="RHEA:18681"/>
        <dbReference type="ChEBI" id="CHEBI:43474"/>
        <dbReference type="ChEBI" id="CHEBI:57705"/>
        <dbReference type="ChEBI" id="CHEBI:58702"/>
        <dbReference type="ChEBI" id="CHEBI:68483"/>
        <dbReference type="EC" id="2.5.1.7"/>
    </reaction>
</comment>
<name>A0A134A417_9BACL</name>
<comment type="function">
    <text evidence="12">Cell wall formation. Adds enolpyruvyl to UDP-N-acetylglucosamine.</text>
</comment>
<dbReference type="PANTHER" id="PTHR43783">
    <property type="entry name" value="UDP-N-ACETYLGLUCOSAMINE 1-CARBOXYVINYLTRANSFERASE"/>
    <property type="match status" value="1"/>
</dbReference>
<dbReference type="PATRIC" id="fig|1379.3.peg.387"/>
<dbReference type="EMBL" id="LSDC01000022">
    <property type="protein sequence ID" value="KXB62445.1"/>
    <property type="molecule type" value="Genomic_DNA"/>
</dbReference>
<evidence type="ECO:0000256" key="11">
    <source>
        <dbReference type="ARBA" id="ARBA00047527"/>
    </source>
</evidence>
<comment type="caution">
    <text evidence="14">The sequence shown here is derived from an EMBL/GenBank/DDBJ whole genome shotgun (WGS) entry which is preliminary data.</text>
</comment>
<evidence type="ECO:0000256" key="12">
    <source>
        <dbReference type="HAMAP-Rule" id="MF_00111"/>
    </source>
</evidence>
<dbReference type="InterPro" id="IPR036968">
    <property type="entry name" value="Enolpyruvate_Tfrase_sf"/>
</dbReference>
<evidence type="ECO:0000259" key="13">
    <source>
        <dbReference type="Pfam" id="PF00275"/>
    </source>
</evidence>
<dbReference type="Proteomes" id="UP000070355">
    <property type="component" value="Unassembled WGS sequence"/>
</dbReference>
<feature type="modified residue" description="2-(S-cysteinyl)pyruvic acid O-phosphothioketal" evidence="12">
    <location>
        <position position="119"/>
    </location>
</feature>
<feature type="binding site" evidence="12">
    <location>
        <position position="310"/>
    </location>
    <ligand>
        <name>UDP-N-acetyl-alpha-D-glucosamine</name>
        <dbReference type="ChEBI" id="CHEBI:57705"/>
    </ligand>
</feature>
<evidence type="ECO:0000313" key="15">
    <source>
        <dbReference type="Proteomes" id="UP000070355"/>
    </source>
</evidence>